<evidence type="ECO:0000313" key="4">
    <source>
        <dbReference type="Proteomes" id="UP000823399"/>
    </source>
</evidence>
<proteinExistence type="predicted"/>
<dbReference type="Pfam" id="PF21294">
    <property type="entry name" value="Polysacc_lyase_14"/>
    <property type="match status" value="2"/>
</dbReference>
<keyword evidence="4" id="KW-1185">Reference proteome</keyword>
<sequence>MSTSVGTTYLLISSQAAITKANTIVVTDVVTTSIAITPTSTTTVVETVTATTTVTSTSTPWGDRTAWATPPDMKDLSAFNVTHFPSGKQNVAIIDSVSALAISTTNIHDVTGFTAALQLVYPAYSVNPSSKSPGGAEFYASPLNLSDAKNVTMEYSVYFPADFDWVKGGKLPGLYGGHTGCSGGAAAEDCFSTRLMWRQDGAGELYLYAPKRKQTNALCSDPQSVCDAEYGLSIGRGSFHYGTGNWTTLRQDVVLNTPGKQDGAFTLFVNGMRVINRTDIFYRDAPRQKKKSKSKTNSKSLTPPTPQQTQGGLLGILAVTATAQEAVASQSSVIHTAREAPTILVAERISVLSNSASDSSDEPAVGFVGLFFSTFFGGHGDGWATPKQQYTWFKDFAIMRNF</sequence>
<reference evidence="3" key="1">
    <citation type="journal article" date="2020" name="New Phytol.">
        <title>Comparative genomics reveals dynamic genome evolution in host specialist ectomycorrhizal fungi.</title>
        <authorList>
            <person name="Lofgren L.A."/>
            <person name="Nguyen N.H."/>
            <person name="Vilgalys R."/>
            <person name="Ruytinx J."/>
            <person name="Liao H.L."/>
            <person name="Branco S."/>
            <person name="Kuo A."/>
            <person name="LaButti K."/>
            <person name="Lipzen A."/>
            <person name="Andreopoulos W."/>
            <person name="Pangilinan J."/>
            <person name="Riley R."/>
            <person name="Hundley H."/>
            <person name="Na H."/>
            <person name="Barry K."/>
            <person name="Grigoriev I.V."/>
            <person name="Stajich J.E."/>
            <person name="Kennedy P.G."/>
        </authorList>
    </citation>
    <scope>NUCLEOTIDE SEQUENCE</scope>
    <source>
        <strain evidence="3">FC423</strain>
    </source>
</reference>
<dbReference type="AlphaFoldDB" id="A0A9P7JTW0"/>
<accession>A0A9P7JTW0</accession>
<dbReference type="RefSeq" id="XP_041292630.1">
    <property type="nucleotide sequence ID" value="XM_041431387.1"/>
</dbReference>
<dbReference type="PANTHER" id="PTHR40124">
    <property type="match status" value="1"/>
</dbReference>
<name>A0A9P7JTW0_9AGAM</name>
<gene>
    <name evidence="3" type="ORF">F5147DRAFT_577297</name>
</gene>
<evidence type="ECO:0000313" key="3">
    <source>
        <dbReference type="EMBL" id="KAG2108032.1"/>
    </source>
</evidence>
<evidence type="ECO:0000256" key="1">
    <source>
        <dbReference type="SAM" id="MobiDB-lite"/>
    </source>
</evidence>
<dbReference type="EMBL" id="JABBWM010000029">
    <property type="protein sequence ID" value="KAG2108032.1"/>
    <property type="molecule type" value="Genomic_DNA"/>
</dbReference>
<feature type="region of interest" description="Disordered" evidence="1">
    <location>
        <begin position="285"/>
        <end position="310"/>
    </location>
</feature>
<organism evidence="3 4">
    <name type="scientific">Suillus discolor</name>
    <dbReference type="NCBI Taxonomy" id="1912936"/>
    <lineage>
        <taxon>Eukaryota</taxon>
        <taxon>Fungi</taxon>
        <taxon>Dikarya</taxon>
        <taxon>Basidiomycota</taxon>
        <taxon>Agaricomycotina</taxon>
        <taxon>Agaricomycetes</taxon>
        <taxon>Agaricomycetidae</taxon>
        <taxon>Boletales</taxon>
        <taxon>Suillineae</taxon>
        <taxon>Suillaceae</taxon>
        <taxon>Suillus</taxon>
    </lineage>
</organism>
<dbReference type="PANTHER" id="PTHR40124:SF1">
    <property type="entry name" value="DISAGGREGATASE RELATED REPEAT PROTEIN"/>
    <property type="match status" value="1"/>
</dbReference>
<evidence type="ECO:0000259" key="2">
    <source>
        <dbReference type="Pfam" id="PF21294"/>
    </source>
</evidence>
<feature type="domain" description="Polysaccharide lyase 14" evidence="2">
    <location>
        <begin position="114"/>
        <end position="286"/>
    </location>
</feature>
<dbReference type="InterPro" id="IPR048958">
    <property type="entry name" value="Polysacc_lyase_14"/>
</dbReference>
<dbReference type="OrthoDB" id="10069995at2759"/>
<protein>
    <recommendedName>
        <fullName evidence="2">Polysaccharide lyase 14 domain-containing protein</fullName>
    </recommendedName>
</protein>
<feature type="domain" description="Polysaccharide lyase 14" evidence="2">
    <location>
        <begin position="350"/>
        <end position="396"/>
    </location>
</feature>
<dbReference type="Proteomes" id="UP000823399">
    <property type="component" value="Unassembled WGS sequence"/>
</dbReference>
<comment type="caution">
    <text evidence="3">The sequence shown here is derived from an EMBL/GenBank/DDBJ whole genome shotgun (WGS) entry which is preliminary data.</text>
</comment>
<dbReference type="GeneID" id="64693646"/>
<dbReference type="Gene3D" id="2.60.120.200">
    <property type="match status" value="2"/>
</dbReference>